<proteinExistence type="predicted"/>
<dbReference type="PANTHER" id="PTHR21530:SF7">
    <property type="entry name" value="TRAB DOMAIN-CONTAINING PROTEIN"/>
    <property type="match status" value="1"/>
</dbReference>
<comment type="caution">
    <text evidence="1">The sequence shown here is derived from an EMBL/GenBank/DDBJ whole genome shotgun (WGS) entry which is preliminary data.</text>
</comment>
<dbReference type="EMBL" id="DRUC01000055">
    <property type="protein sequence ID" value="HHF48280.1"/>
    <property type="molecule type" value="Genomic_DNA"/>
</dbReference>
<dbReference type="InterPro" id="IPR046345">
    <property type="entry name" value="TraB_PrgY-like"/>
</dbReference>
<evidence type="ECO:0000313" key="1">
    <source>
        <dbReference type="EMBL" id="HHF48280.1"/>
    </source>
</evidence>
<sequence length="69" mass="7897">MGKETGVNPGEEMLRAIGKAREIGADVLLIDRDIAITMKRLWNELSFFEKLKLMYHLFKGKVKGSKSMR</sequence>
<accession>A0A7J3TIG3</accession>
<name>A0A7J3TIG3_9EURY</name>
<dbReference type="PANTHER" id="PTHR21530">
    <property type="entry name" value="PHEROMONE SHUTDOWN PROTEIN"/>
    <property type="match status" value="1"/>
</dbReference>
<gene>
    <name evidence="1" type="ORF">ENL48_03640</name>
</gene>
<protein>
    <submittedName>
        <fullName evidence="1">Uncharacterized protein</fullName>
    </submittedName>
</protein>
<dbReference type="AlphaFoldDB" id="A0A7J3TIG3"/>
<reference evidence="1" key="1">
    <citation type="journal article" date="2020" name="mSystems">
        <title>Genome- and Community-Level Interaction Insights into Carbon Utilization and Element Cycling Functions of Hydrothermarchaeota in Hydrothermal Sediment.</title>
        <authorList>
            <person name="Zhou Z."/>
            <person name="Liu Y."/>
            <person name="Xu W."/>
            <person name="Pan J."/>
            <person name="Luo Z.H."/>
            <person name="Li M."/>
        </authorList>
    </citation>
    <scope>NUCLEOTIDE SEQUENCE [LARGE SCALE GENOMIC DNA]</scope>
    <source>
        <strain evidence="1">SpSt-10</strain>
    </source>
</reference>
<organism evidence="1">
    <name type="scientific">Geoglobus ahangari</name>
    <dbReference type="NCBI Taxonomy" id="113653"/>
    <lineage>
        <taxon>Archaea</taxon>
        <taxon>Methanobacteriati</taxon>
        <taxon>Methanobacteriota</taxon>
        <taxon>Archaeoglobi</taxon>
        <taxon>Archaeoglobales</taxon>
        <taxon>Archaeoglobaceae</taxon>
        <taxon>Geoglobus</taxon>
    </lineage>
</organism>